<dbReference type="Gene3D" id="1.10.357.10">
    <property type="entry name" value="Tetracycline Repressor, domain 2"/>
    <property type="match status" value="1"/>
</dbReference>
<dbReference type="eggNOG" id="COG1309">
    <property type="taxonomic scope" value="Bacteria"/>
</dbReference>
<keyword evidence="1" id="KW-0805">Transcription regulation</keyword>
<dbReference type="EMBL" id="CP000747">
    <property type="protein sequence ID" value="ACG79158.1"/>
    <property type="molecule type" value="Genomic_DNA"/>
</dbReference>
<keyword evidence="3" id="KW-0804">Transcription</keyword>
<reference evidence="6 7" key="1">
    <citation type="journal article" date="2008" name="BMC Genomics">
        <title>Complete genome of Phenylobacterium zucineum - a novel facultative intracellular bacterium isolated from human erythroleukemia cell line K562.</title>
        <authorList>
            <person name="Luo Y."/>
            <person name="Xu X."/>
            <person name="Ding Z."/>
            <person name="Liu Z."/>
            <person name="Zhang B."/>
            <person name="Yan Z."/>
            <person name="Sun J."/>
            <person name="Hu S."/>
            <person name="Hu X."/>
        </authorList>
    </citation>
    <scope>NUCLEOTIDE SEQUENCE [LARGE SCALE GENOMIC DNA]</scope>
    <source>
        <strain evidence="6 7">HLK1</strain>
    </source>
</reference>
<gene>
    <name evidence="6" type="ordered locus">PHZ_c2749</name>
</gene>
<feature type="DNA-binding region" description="H-T-H motif" evidence="4">
    <location>
        <begin position="38"/>
        <end position="57"/>
    </location>
</feature>
<keyword evidence="7" id="KW-1185">Reference proteome</keyword>
<organism evidence="6 7">
    <name type="scientific">Phenylobacterium zucineum (strain HLK1)</name>
    <dbReference type="NCBI Taxonomy" id="450851"/>
    <lineage>
        <taxon>Bacteria</taxon>
        <taxon>Pseudomonadati</taxon>
        <taxon>Pseudomonadota</taxon>
        <taxon>Alphaproteobacteria</taxon>
        <taxon>Caulobacterales</taxon>
        <taxon>Caulobacteraceae</taxon>
        <taxon>Phenylobacterium</taxon>
    </lineage>
</organism>
<dbReference type="Proteomes" id="UP000001868">
    <property type="component" value="Chromosome"/>
</dbReference>
<dbReference type="InterPro" id="IPR001647">
    <property type="entry name" value="HTH_TetR"/>
</dbReference>
<dbReference type="PANTHER" id="PTHR30055:SF234">
    <property type="entry name" value="HTH-TYPE TRANSCRIPTIONAL REGULATOR BETI"/>
    <property type="match status" value="1"/>
</dbReference>
<dbReference type="InterPro" id="IPR050109">
    <property type="entry name" value="HTH-type_TetR-like_transc_reg"/>
</dbReference>
<keyword evidence="2 4" id="KW-0238">DNA-binding</keyword>
<accession>B4RHW7</accession>
<evidence type="ECO:0000256" key="3">
    <source>
        <dbReference type="ARBA" id="ARBA00023163"/>
    </source>
</evidence>
<dbReference type="PROSITE" id="PS50977">
    <property type="entry name" value="HTH_TETR_2"/>
    <property type="match status" value="1"/>
</dbReference>
<evidence type="ECO:0000313" key="6">
    <source>
        <dbReference type="EMBL" id="ACG79158.1"/>
    </source>
</evidence>
<evidence type="ECO:0000313" key="7">
    <source>
        <dbReference type="Proteomes" id="UP000001868"/>
    </source>
</evidence>
<sequence>MARNYTLKRRAEQQAQTRRRLVEAAVDLHGELGPARTSLSMVAERAGVQRNTLYAHFPDERSLLVACSALSLERDPPPDASGWSDIADAGERLRQGLGEVYGWYGRTAQLIGCVLRDAEHHDLTREITELRLGPVIAGWREVLGADLAGPRRAVLELALSFHGWRALAREGGLDDPAAAAAAMARAIEAQPAG</sequence>
<dbReference type="KEGG" id="pzu:PHZ_c2749"/>
<evidence type="ECO:0000256" key="4">
    <source>
        <dbReference type="PROSITE-ProRule" id="PRU00335"/>
    </source>
</evidence>
<dbReference type="HOGENOM" id="CLU_117566_0_0_5"/>
<evidence type="ECO:0000256" key="1">
    <source>
        <dbReference type="ARBA" id="ARBA00023015"/>
    </source>
</evidence>
<dbReference type="GO" id="GO:0003700">
    <property type="term" value="F:DNA-binding transcription factor activity"/>
    <property type="evidence" value="ECO:0007669"/>
    <property type="project" value="TreeGrafter"/>
</dbReference>
<dbReference type="AlphaFoldDB" id="B4RHW7"/>
<protein>
    <submittedName>
        <fullName evidence="6">Transcriptional regulator, TetR family</fullName>
    </submittedName>
</protein>
<feature type="domain" description="HTH tetR-type" evidence="5">
    <location>
        <begin position="15"/>
        <end position="75"/>
    </location>
</feature>
<dbReference type="OrthoDB" id="8535430at2"/>
<name>B4RHW7_PHEZH</name>
<dbReference type="InterPro" id="IPR009057">
    <property type="entry name" value="Homeodomain-like_sf"/>
</dbReference>
<evidence type="ECO:0000259" key="5">
    <source>
        <dbReference type="PROSITE" id="PS50977"/>
    </source>
</evidence>
<dbReference type="GO" id="GO:0000976">
    <property type="term" value="F:transcription cis-regulatory region binding"/>
    <property type="evidence" value="ECO:0007669"/>
    <property type="project" value="TreeGrafter"/>
</dbReference>
<dbReference type="PRINTS" id="PR00455">
    <property type="entry name" value="HTHTETR"/>
</dbReference>
<dbReference type="RefSeq" id="WP_012523296.1">
    <property type="nucleotide sequence ID" value="NC_011144.1"/>
</dbReference>
<proteinExistence type="predicted"/>
<evidence type="ECO:0000256" key="2">
    <source>
        <dbReference type="ARBA" id="ARBA00023125"/>
    </source>
</evidence>
<dbReference type="PANTHER" id="PTHR30055">
    <property type="entry name" value="HTH-TYPE TRANSCRIPTIONAL REGULATOR RUTR"/>
    <property type="match status" value="1"/>
</dbReference>
<dbReference type="Pfam" id="PF00440">
    <property type="entry name" value="TetR_N"/>
    <property type="match status" value="1"/>
</dbReference>
<dbReference type="SUPFAM" id="SSF46689">
    <property type="entry name" value="Homeodomain-like"/>
    <property type="match status" value="1"/>
</dbReference>
<dbReference type="STRING" id="450851.PHZ_c2749"/>